<protein>
    <recommendedName>
        <fullName evidence="3">DDE-1 domain-containing protein</fullName>
    </recommendedName>
</protein>
<keyword evidence="2" id="KW-1185">Reference proteome</keyword>
<comment type="caution">
    <text evidence="1">The sequence shown here is derived from an EMBL/GenBank/DDBJ whole genome shotgun (WGS) entry which is preliminary data.</text>
</comment>
<sequence>MLGVKWKNVYNMDEKGLQIGGGRKSTGEKYLFGRLDPSKYKSRDANLELVTIIECVSADGVALVPGFVFQGGSSLEVEWLEVDDRIIVSTSPNGWTDDEICLNWFKSTFIPQA</sequence>
<dbReference type="STRING" id="98765.A0A2R6NQ49"/>
<evidence type="ECO:0008006" key="3">
    <source>
        <dbReference type="Google" id="ProtNLM"/>
    </source>
</evidence>
<dbReference type="Proteomes" id="UP000186601">
    <property type="component" value="Unassembled WGS sequence"/>
</dbReference>
<evidence type="ECO:0000313" key="1">
    <source>
        <dbReference type="EMBL" id="PSR74652.1"/>
    </source>
</evidence>
<dbReference type="EMBL" id="MLYV02000973">
    <property type="protein sequence ID" value="PSR74652.1"/>
    <property type="molecule type" value="Genomic_DNA"/>
</dbReference>
<accession>A0A2R6NQ49</accession>
<reference evidence="1 2" key="1">
    <citation type="submission" date="2018-02" db="EMBL/GenBank/DDBJ databases">
        <title>Genome sequence of the basidiomycete white-rot fungus Phlebia centrifuga.</title>
        <authorList>
            <person name="Granchi Z."/>
            <person name="Peng M."/>
            <person name="de Vries R.P."/>
            <person name="Hilden K."/>
            <person name="Makela M.R."/>
            <person name="Grigoriev I."/>
            <person name="Riley R."/>
        </authorList>
    </citation>
    <scope>NUCLEOTIDE SEQUENCE [LARGE SCALE GENOMIC DNA]</scope>
    <source>
        <strain evidence="1 2">FBCC195</strain>
    </source>
</reference>
<gene>
    <name evidence="1" type="ORF">PHLCEN_2v9668</name>
</gene>
<dbReference type="OrthoDB" id="2756043at2759"/>
<evidence type="ECO:0000313" key="2">
    <source>
        <dbReference type="Proteomes" id="UP000186601"/>
    </source>
</evidence>
<proteinExistence type="predicted"/>
<dbReference type="AlphaFoldDB" id="A0A2R6NQ49"/>
<name>A0A2R6NQ49_9APHY</name>
<organism evidence="1 2">
    <name type="scientific">Hermanssonia centrifuga</name>
    <dbReference type="NCBI Taxonomy" id="98765"/>
    <lineage>
        <taxon>Eukaryota</taxon>
        <taxon>Fungi</taxon>
        <taxon>Dikarya</taxon>
        <taxon>Basidiomycota</taxon>
        <taxon>Agaricomycotina</taxon>
        <taxon>Agaricomycetes</taxon>
        <taxon>Polyporales</taxon>
        <taxon>Meruliaceae</taxon>
        <taxon>Hermanssonia</taxon>
    </lineage>
</organism>